<organism evidence="8 9">
    <name type="scientific">Liquorilactobacillus vini DSM 20605</name>
    <dbReference type="NCBI Taxonomy" id="1133569"/>
    <lineage>
        <taxon>Bacteria</taxon>
        <taxon>Bacillati</taxon>
        <taxon>Bacillota</taxon>
        <taxon>Bacilli</taxon>
        <taxon>Lactobacillales</taxon>
        <taxon>Lactobacillaceae</taxon>
        <taxon>Liquorilactobacillus</taxon>
    </lineage>
</organism>
<protein>
    <recommendedName>
        <fullName evidence="7">SSD domain-containing protein</fullName>
    </recommendedName>
</protein>
<evidence type="ECO:0000313" key="8">
    <source>
        <dbReference type="EMBL" id="KRM88544.1"/>
    </source>
</evidence>
<sequence length="688" mass="74539">MKKFFNWYSKKITAHPKTFLVSGLTAAVLIIALGFLLGGKLSTKSLSIGSTPADEAAKIVKKHFGNSTSGAQAQIVLRSKTELTSQQNQAQLMQIQKKAAKVANVKTVLSPAVLRNYAQKNRVAYFTLIFKNKTITTKQTNQLKRLADKFRNQQLEVELSGISSKIEVSELPEIIGVAIAFIILTITFASFALAGLPIISAILGLVTGLGGIFYAAKFWNVESYDLALAAMISLAVGIDYALFLVARYREELTKQSKNAAIKQTLITTAPAVLFAATTIIVALLSMSALKIGFLGIMGAVSALSVALVVLLTLIIVPSLLLLLPISLAPKRATTKLRPAKFFAGIVSKRPLIVIIMVLLILFTAAIPVKELNLGLPNDGSKQPNTTERKAYDIKQKAYGAGSDAVLVAVTKNKDSQTAEKLADQVKKLDGVDSIGQPTLSTDQKYVMLSIIPKSAANSPRTQKIVQQVRKIQTEQLKKVMVTGTTAMNIDISAKLMAALPVFLTIIVLFSFGLLLLAFRSLLIPLVAVGGFIGSLLATLGLIVYTVQQGHFAGLLHLPGKTAILNFLPVLVVGILFGLAMDYEVFLVSRIHEEYFKTNNNRQAVNWGLQANGGPILAAALIMIAVFASFSFTDEIIIQMMGLSLAFGVFFDALLIRLLLVPACIRIFGKANWYLPKWLDQILPRLNIK</sequence>
<feature type="transmembrane region" description="Helical" evidence="6">
    <location>
        <begin position="226"/>
        <end position="245"/>
    </location>
</feature>
<accession>A0A0R2CAZ1</accession>
<feature type="transmembrane region" description="Helical" evidence="6">
    <location>
        <begin position="525"/>
        <end position="546"/>
    </location>
</feature>
<evidence type="ECO:0000256" key="3">
    <source>
        <dbReference type="ARBA" id="ARBA00022692"/>
    </source>
</evidence>
<dbReference type="PROSITE" id="PS50156">
    <property type="entry name" value="SSD"/>
    <property type="match status" value="1"/>
</dbReference>
<evidence type="ECO:0000259" key="7">
    <source>
        <dbReference type="PROSITE" id="PS50156"/>
    </source>
</evidence>
<feature type="transmembrane region" description="Helical" evidence="6">
    <location>
        <begin position="295"/>
        <end position="328"/>
    </location>
</feature>
<dbReference type="InterPro" id="IPR004869">
    <property type="entry name" value="MMPL_dom"/>
</dbReference>
<evidence type="ECO:0000256" key="1">
    <source>
        <dbReference type="ARBA" id="ARBA00004651"/>
    </source>
</evidence>
<evidence type="ECO:0000256" key="6">
    <source>
        <dbReference type="SAM" id="Phobius"/>
    </source>
</evidence>
<dbReference type="PANTHER" id="PTHR33406">
    <property type="entry name" value="MEMBRANE PROTEIN MJ1562-RELATED"/>
    <property type="match status" value="1"/>
</dbReference>
<proteinExistence type="predicted"/>
<dbReference type="Gene3D" id="1.20.1640.10">
    <property type="entry name" value="Multidrug efflux transporter AcrB transmembrane domain"/>
    <property type="match status" value="2"/>
</dbReference>
<dbReference type="OrthoDB" id="7051771at2"/>
<feature type="transmembrane region" description="Helical" evidence="6">
    <location>
        <begin position="265"/>
        <end position="289"/>
    </location>
</feature>
<feature type="transmembrane region" description="Helical" evidence="6">
    <location>
        <begin position="497"/>
        <end position="518"/>
    </location>
</feature>
<comment type="caution">
    <text evidence="8">The sequence shown here is derived from an EMBL/GenBank/DDBJ whole genome shotgun (WGS) entry which is preliminary data.</text>
</comment>
<reference evidence="8 9" key="1">
    <citation type="journal article" date="2015" name="Genome Announc.">
        <title>Expanding the biotechnology potential of lactobacilli through comparative genomics of 213 strains and associated genera.</title>
        <authorList>
            <person name="Sun Z."/>
            <person name="Harris H.M."/>
            <person name="McCann A."/>
            <person name="Guo C."/>
            <person name="Argimon S."/>
            <person name="Zhang W."/>
            <person name="Yang X."/>
            <person name="Jeffery I.B."/>
            <person name="Cooney J.C."/>
            <person name="Kagawa T.F."/>
            <person name="Liu W."/>
            <person name="Song Y."/>
            <person name="Salvetti E."/>
            <person name="Wrobel A."/>
            <person name="Rasinkangas P."/>
            <person name="Parkhill J."/>
            <person name="Rea M.C."/>
            <person name="O'Sullivan O."/>
            <person name="Ritari J."/>
            <person name="Douillard F.P."/>
            <person name="Paul Ross R."/>
            <person name="Yang R."/>
            <person name="Briner A.E."/>
            <person name="Felis G.E."/>
            <person name="de Vos W.M."/>
            <person name="Barrangou R."/>
            <person name="Klaenhammer T.R."/>
            <person name="Caufield P.W."/>
            <person name="Cui Y."/>
            <person name="Zhang H."/>
            <person name="O'Toole P.W."/>
        </authorList>
    </citation>
    <scope>NUCLEOTIDE SEQUENCE [LARGE SCALE GENOMIC DNA]</scope>
    <source>
        <strain evidence="8 9">DSM 20605</strain>
    </source>
</reference>
<keyword evidence="9" id="KW-1185">Reference proteome</keyword>
<evidence type="ECO:0000256" key="4">
    <source>
        <dbReference type="ARBA" id="ARBA00022989"/>
    </source>
</evidence>
<dbReference type="SUPFAM" id="SSF82866">
    <property type="entry name" value="Multidrug efflux transporter AcrB transmembrane domain"/>
    <property type="match status" value="2"/>
</dbReference>
<keyword evidence="3 6" id="KW-0812">Transmembrane</keyword>
<dbReference type="Pfam" id="PF03176">
    <property type="entry name" value="MMPL"/>
    <property type="match status" value="2"/>
</dbReference>
<keyword evidence="4 6" id="KW-1133">Transmembrane helix</keyword>
<keyword evidence="5 6" id="KW-0472">Membrane</keyword>
<feature type="transmembrane region" description="Helical" evidence="6">
    <location>
        <begin position="349"/>
        <end position="368"/>
    </location>
</feature>
<dbReference type="PANTHER" id="PTHR33406:SF13">
    <property type="entry name" value="MEMBRANE PROTEIN YDFJ"/>
    <property type="match status" value="1"/>
</dbReference>
<feature type="domain" description="SSD" evidence="7">
    <location>
        <begin position="203"/>
        <end position="322"/>
    </location>
</feature>
<feature type="transmembrane region" description="Helical" evidence="6">
    <location>
        <begin position="608"/>
        <end position="629"/>
    </location>
</feature>
<keyword evidence="2" id="KW-1003">Cell membrane</keyword>
<dbReference type="InterPro" id="IPR000731">
    <property type="entry name" value="SSD"/>
</dbReference>
<dbReference type="PATRIC" id="fig|1133569.4.peg.1267"/>
<feature type="transmembrane region" description="Helical" evidence="6">
    <location>
        <begin position="20"/>
        <end position="38"/>
    </location>
</feature>
<feature type="transmembrane region" description="Helical" evidence="6">
    <location>
        <begin position="174"/>
        <end position="206"/>
    </location>
</feature>
<comment type="subcellular location">
    <subcellularLocation>
        <location evidence="1">Cell membrane</location>
        <topology evidence="1">Multi-pass membrane protein</topology>
    </subcellularLocation>
</comment>
<dbReference type="eggNOG" id="COG2409">
    <property type="taxonomic scope" value="Bacteria"/>
</dbReference>
<feature type="transmembrane region" description="Helical" evidence="6">
    <location>
        <begin position="635"/>
        <end position="659"/>
    </location>
</feature>
<dbReference type="EMBL" id="AYYX01000030">
    <property type="protein sequence ID" value="KRM88544.1"/>
    <property type="molecule type" value="Genomic_DNA"/>
</dbReference>
<dbReference type="AlphaFoldDB" id="A0A0R2CAZ1"/>
<evidence type="ECO:0000256" key="5">
    <source>
        <dbReference type="ARBA" id="ARBA00023136"/>
    </source>
</evidence>
<name>A0A0R2CAZ1_9LACO</name>
<dbReference type="STRING" id="1133569.FD21_GL001138"/>
<dbReference type="RefSeq" id="WP_010580988.1">
    <property type="nucleotide sequence ID" value="NZ_AHYZ01000142.1"/>
</dbReference>
<dbReference type="Proteomes" id="UP000051576">
    <property type="component" value="Unassembled WGS sequence"/>
</dbReference>
<feature type="transmembrane region" description="Helical" evidence="6">
    <location>
        <begin position="566"/>
        <end position="587"/>
    </location>
</feature>
<evidence type="ECO:0000313" key="9">
    <source>
        <dbReference type="Proteomes" id="UP000051576"/>
    </source>
</evidence>
<evidence type="ECO:0000256" key="2">
    <source>
        <dbReference type="ARBA" id="ARBA00022475"/>
    </source>
</evidence>
<dbReference type="InterPro" id="IPR050545">
    <property type="entry name" value="Mycobact_MmpL"/>
</dbReference>
<gene>
    <name evidence="8" type="ORF">FD21_GL001138</name>
</gene>
<dbReference type="GO" id="GO:0005886">
    <property type="term" value="C:plasma membrane"/>
    <property type="evidence" value="ECO:0007669"/>
    <property type="project" value="UniProtKB-SubCell"/>
</dbReference>